<protein>
    <recommendedName>
        <fullName evidence="4">Lipoprotein</fullName>
    </recommendedName>
</protein>
<proteinExistence type="predicted"/>
<organism evidence="2 3">
    <name type="scientific">Paenimyroides ceti</name>
    <dbReference type="NCBI Taxonomy" id="395087"/>
    <lineage>
        <taxon>Bacteria</taxon>
        <taxon>Pseudomonadati</taxon>
        <taxon>Bacteroidota</taxon>
        <taxon>Flavobacteriia</taxon>
        <taxon>Flavobacteriales</taxon>
        <taxon>Flavobacteriaceae</taxon>
        <taxon>Paenimyroides</taxon>
    </lineage>
</organism>
<dbReference type="Proteomes" id="UP001242368">
    <property type="component" value="Unassembled WGS sequence"/>
</dbReference>
<comment type="caution">
    <text evidence="2">The sequence shown here is derived from an EMBL/GenBank/DDBJ whole genome shotgun (WGS) entry which is preliminary data.</text>
</comment>
<sequence length="130" mass="14776">MKKFLLLLLILNLTYACTTMKNNSAQAHVGEWVLIQRSGGITGQTVTFDPEKKQHIIKITPSTLSVYENSHKLSEKPYTIEKGTVIESSEPQNILKTGVMNKQSINVENEQLILKAQCYDCFTEVYQRIK</sequence>
<evidence type="ECO:0008006" key="4">
    <source>
        <dbReference type="Google" id="ProtNLM"/>
    </source>
</evidence>
<evidence type="ECO:0000313" key="2">
    <source>
        <dbReference type="EMBL" id="MDN3708690.1"/>
    </source>
</evidence>
<feature type="signal peptide" evidence="1">
    <location>
        <begin position="1"/>
        <end position="18"/>
    </location>
</feature>
<reference evidence="3" key="1">
    <citation type="journal article" date="2019" name="Int. J. Syst. Evol. Microbiol.">
        <title>The Global Catalogue of Microorganisms (GCM) 10K type strain sequencing project: providing services to taxonomists for standard genome sequencing and annotation.</title>
        <authorList>
            <consortium name="The Broad Institute Genomics Platform"/>
            <consortium name="The Broad Institute Genome Sequencing Center for Infectious Disease"/>
            <person name="Wu L."/>
            <person name="Ma J."/>
        </authorList>
    </citation>
    <scope>NUCLEOTIDE SEQUENCE [LARGE SCALE GENOMIC DNA]</scope>
    <source>
        <strain evidence="3">CECT 7184</strain>
    </source>
</reference>
<feature type="chain" id="PRO_5046863504" description="Lipoprotein" evidence="1">
    <location>
        <begin position="19"/>
        <end position="130"/>
    </location>
</feature>
<gene>
    <name evidence="2" type="ORF">QW060_16430</name>
</gene>
<evidence type="ECO:0000256" key="1">
    <source>
        <dbReference type="SAM" id="SignalP"/>
    </source>
</evidence>
<keyword evidence="3" id="KW-1185">Reference proteome</keyword>
<keyword evidence="1" id="KW-0732">Signal</keyword>
<dbReference type="RefSeq" id="WP_290364544.1">
    <property type="nucleotide sequence ID" value="NZ_JAUFQU010000001.1"/>
</dbReference>
<dbReference type="EMBL" id="JAUFQU010000001">
    <property type="protein sequence ID" value="MDN3708690.1"/>
    <property type="molecule type" value="Genomic_DNA"/>
</dbReference>
<dbReference type="PROSITE" id="PS51257">
    <property type="entry name" value="PROKAR_LIPOPROTEIN"/>
    <property type="match status" value="1"/>
</dbReference>
<name>A0ABT8CWU2_9FLAO</name>
<evidence type="ECO:0000313" key="3">
    <source>
        <dbReference type="Proteomes" id="UP001242368"/>
    </source>
</evidence>
<accession>A0ABT8CWU2</accession>